<dbReference type="PROSITE" id="PS50222">
    <property type="entry name" value="EF_HAND_2"/>
    <property type="match status" value="1"/>
</dbReference>
<name>A0AAD1XZ13_EUPCR</name>
<organism evidence="4 5">
    <name type="scientific">Euplotes crassus</name>
    <dbReference type="NCBI Taxonomy" id="5936"/>
    <lineage>
        <taxon>Eukaryota</taxon>
        <taxon>Sar</taxon>
        <taxon>Alveolata</taxon>
        <taxon>Ciliophora</taxon>
        <taxon>Intramacronucleata</taxon>
        <taxon>Spirotrichea</taxon>
        <taxon>Hypotrichia</taxon>
        <taxon>Euplotida</taxon>
        <taxon>Euplotidae</taxon>
        <taxon>Moneuplotes</taxon>
    </lineage>
</organism>
<feature type="compositionally biased region" description="Basic residues" evidence="2">
    <location>
        <begin position="278"/>
        <end position="292"/>
    </location>
</feature>
<dbReference type="InterPro" id="IPR011992">
    <property type="entry name" value="EF-hand-dom_pair"/>
</dbReference>
<keyword evidence="5" id="KW-1185">Reference proteome</keyword>
<dbReference type="PROSITE" id="PS00018">
    <property type="entry name" value="EF_HAND_1"/>
    <property type="match status" value="1"/>
</dbReference>
<evidence type="ECO:0000259" key="3">
    <source>
        <dbReference type="PROSITE" id="PS50222"/>
    </source>
</evidence>
<sequence length="853" mass="98891">MKGYEVVTTSLKRKKHLFEKVPGKGDEALKCVTTRMEKSIFSPSGGVLRTKEILTDVSTNARSVAKKKKLINTRNDPTPLTLRSSIEKLKRQKYYNGSSSFWDESEQDKDYLGSIYQFVNSNNKKSMEEIEKDHSSQRKQRHQNLRLSCDALSRRKSQIDSEAEKSTNRTAFKKARKSMLRNAFYFASDNNEEFTYRNFRRKIVDMSAIKVIDTSTHNQSQNVNLKSSIGEKITESDERNRTIDCHGKGHKTILKMLRRAGTDKVKQQVHGQRQSLKLAKKPTRPVSYKKKYGKIKPAVKSFRTKDDPYMRLTSRYENKKDAQDRDRMGHEVLINFKRTNHIQNAIREWQREKGKVTSGRDSSNGKNNESEEDEVKTGEYQLKRKYHEKDQFNRISSLMATNRNRFGMRKSSENENIDHFEYEKEELEKKILDKNKVYYELIRDNDKFHNVDELIGFDISQWLRKRGYLAGDRVNIKDQIEFAKKLFFSWDDDGSGVLEIDEISEPLITLGLAPDKKFVVQLIKSLDSKFESIVDEELSITLKDFLKIFRNDRLKKDFVLKSERKLKLPSKTTKVEIPSITESPVPPLNMKNKISAPAQRSRYNEKLSDQDDLQAVRNLQVGNVGIFSKQKTHIEGRNKANLRILNSQYKSRAERGKDNSKIPSLVEQIKIVREYWSIADEGRMDYEVPLPNVTKLLVNKQVAPDLEIAKKIVRSVQKNKSSAKVNYDEFKRIFCKAIFKSCLLALIKEIIQFNPFNDKILAKKDEEEILPVSVRSIAYQRTLLKKGISSEDPGLMKIGKEILNSLAEFKNMTRPLTDEQIDQILNRGAKVDTPSSLASDDFNYKVKKGMIYK</sequence>
<dbReference type="Proteomes" id="UP001295684">
    <property type="component" value="Unassembled WGS sequence"/>
</dbReference>
<reference evidence="4" key="1">
    <citation type="submission" date="2023-07" db="EMBL/GenBank/DDBJ databases">
        <authorList>
            <consortium name="AG Swart"/>
            <person name="Singh M."/>
            <person name="Singh A."/>
            <person name="Seah K."/>
            <person name="Emmerich C."/>
        </authorList>
    </citation>
    <scope>NUCLEOTIDE SEQUENCE</scope>
    <source>
        <strain evidence="4">DP1</strain>
    </source>
</reference>
<dbReference type="GO" id="GO:0005509">
    <property type="term" value="F:calcium ion binding"/>
    <property type="evidence" value="ECO:0007669"/>
    <property type="project" value="InterPro"/>
</dbReference>
<dbReference type="AlphaFoldDB" id="A0AAD1XZ13"/>
<accession>A0AAD1XZ13</accession>
<gene>
    <name evidence="4" type="ORF">ECRASSUSDP1_LOCUS23728</name>
</gene>
<feature type="domain" description="EF-hand" evidence="3">
    <location>
        <begin position="478"/>
        <end position="513"/>
    </location>
</feature>
<evidence type="ECO:0000256" key="1">
    <source>
        <dbReference type="ARBA" id="ARBA00022837"/>
    </source>
</evidence>
<evidence type="ECO:0000313" key="5">
    <source>
        <dbReference type="Proteomes" id="UP001295684"/>
    </source>
</evidence>
<feature type="region of interest" description="Disordered" evidence="2">
    <location>
        <begin position="350"/>
        <end position="380"/>
    </location>
</feature>
<protein>
    <recommendedName>
        <fullName evidence="3">EF-hand domain-containing protein</fullName>
    </recommendedName>
</protein>
<keyword evidence="1" id="KW-0106">Calcium</keyword>
<dbReference type="EMBL" id="CAMPGE010024418">
    <property type="protein sequence ID" value="CAI2382258.1"/>
    <property type="molecule type" value="Genomic_DNA"/>
</dbReference>
<feature type="region of interest" description="Disordered" evidence="2">
    <location>
        <begin position="271"/>
        <end position="292"/>
    </location>
</feature>
<evidence type="ECO:0000313" key="4">
    <source>
        <dbReference type="EMBL" id="CAI2382258.1"/>
    </source>
</evidence>
<dbReference type="Gene3D" id="1.10.238.10">
    <property type="entry name" value="EF-hand"/>
    <property type="match status" value="1"/>
</dbReference>
<dbReference type="SUPFAM" id="SSF47473">
    <property type="entry name" value="EF-hand"/>
    <property type="match status" value="1"/>
</dbReference>
<dbReference type="InterPro" id="IPR002048">
    <property type="entry name" value="EF_hand_dom"/>
</dbReference>
<evidence type="ECO:0000256" key="2">
    <source>
        <dbReference type="SAM" id="MobiDB-lite"/>
    </source>
</evidence>
<proteinExistence type="predicted"/>
<dbReference type="InterPro" id="IPR018247">
    <property type="entry name" value="EF_Hand_1_Ca_BS"/>
</dbReference>
<comment type="caution">
    <text evidence="4">The sequence shown here is derived from an EMBL/GenBank/DDBJ whole genome shotgun (WGS) entry which is preliminary data.</text>
</comment>